<dbReference type="SUPFAM" id="SSF51445">
    <property type="entry name" value="(Trans)glycosidases"/>
    <property type="match status" value="1"/>
</dbReference>
<dbReference type="PANTHER" id="PTHR36447">
    <property type="entry name" value="BETA-GALACTOSIDASE GANA"/>
    <property type="match status" value="1"/>
</dbReference>
<evidence type="ECO:0000313" key="12">
    <source>
        <dbReference type="EMBL" id="NYS93956.1"/>
    </source>
</evidence>
<dbReference type="Gene3D" id="3.40.50.880">
    <property type="match status" value="1"/>
</dbReference>
<comment type="catalytic activity">
    <reaction evidence="1 6">
        <text>Hydrolysis of terminal non-reducing beta-D-galactose residues in beta-D-galactosides.</text>
        <dbReference type="EC" id="3.2.1.23"/>
    </reaction>
</comment>
<dbReference type="RefSeq" id="WP_179913473.1">
    <property type="nucleotide sequence ID" value="NZ_JACBYE010000023.1"/>
</dbReference>
<evidence type="ECO:0000256" key="4">
    <source>
        <dbReference type="ARBA" id="ARBA00022801"/>
    </source>
</evidence>
<evidence type="ECO:0000259" key="9">
    <source>
        <dbReference type="Pfam" id="PF02449"/>
    </source>
</evidence>
<dbReference type="PIRSF" id="PIRSF001084">
    <property type="entry name" value="B-galactosidase"/>
    <property type="match status" value="1"/>
</dbReference>
<keyword evidence="5 6" id="KW-0326">Glycosidase</keyword>
<dbReference type="InterPro" id="IPR013738">
    <property type="entry name" value="Beta_galactosidase_Trimer"/>
</dbReference>
<evidence type="ECO:0000256" key="3">
    <source>
        <dbReference type="ARBA" id="ARBA00012756"/>
    </source>
</evidence>
<evidence type="ECO:0000256" key="1">
    <source>
        <dbReference type="ARBA" id="ARBA00001412"/>
    </source>
</evidence>
<dbReference type="AlphaFoldDB" id="A0A853ETF2"/>
<dbReference type="EMBL" id="JACBYE010000023">
    <property type="protein sequence ID" value="NYS93956.1"/>
    <property type="molecule type" value="Genomic_DNA"/>
</dbReference>
<evidence type="ECO:0000256" key="6">
    <source>
        <dbReference type="PIRNR" id="PIRNR001084"/>
    </source>
</evidence>
<evidence type="ECO:0000256" key="5">
    <source>
        <dbReference type="ARBA" id="ARBA00023295"/>
    </source>
</evidence>
<dbReference type="InterPro" id="IPR013780">
    <property type="entry name" value="Glyco_hydro_b"/>
</dbReference>
<dbReference type="InterPro" id="IPR013529">
    <property type="entry name" value="Glyco_hydro_42_N"/>
</dbReference>
<dbReference type="InterPro" id="IPR017853">
    <property type="entry name" value="GH"/>
</dbReference>
<dbReference type="CDD" id="cd03143">
    <property type="entry name" value="A4_beta-galactosidase_middle_domain"/>
    <property type="match status" value="1"/>
</dbReference>
<feature type="domain" description="Beta-galactosidase C-terminal" evidence="11">
    <location>
        <begin position="626"/>
        <end position="682"/>
    </location>
</feature>
<evidence type="ECO:0000313" key="13">
    <source>
        <dbReference type="Proteomes" id="UP000561011"/>
    </source>
</evidence>
<dbReference type="InterPro" id="IPR003476">
    <property type="entry name" value="Glyco_hydro_42"/>
</dbReference>
<evidence type="ECO:0000259" key="10">
    <source>
        <dbReference type="Pfam" id="PF08532"/>
    </source>
</evidence>
<dbReference type="GO" id="GO:0004565">
    <property type="term" value="F:beta-galactosidase activity"/>
    <property type="evidence" value="ECO:0007669"/>
    <property type="project" value="UniProtKB-EC"/>
</dbReference>
<keyword evidence="13" id="KW-1185">Reference proteome</keyword>
<comment type="similarity">
    <text evidence="2 6">Belongs to the glycosyl hydrolase 42 family.</text>
</comment>
<dbReference type="Pfam" id="PF08532">
    <property type="entry name" value="Glyco_hydro_42M"/>
    <property type="match status" value="1"/>
</dbReference>
<organism evidence="12 13">
    <name type="scientific">Sanguibacter inulinus</name>
    <dbReference type="NCBI Taxonomy" id="60922"/>
    <lineage>
        <taxon>Bacteria</taxon>
        <taxon>Bacillati</taxon>
        <taxon>Actinomycetota</taxon>
        <taxon>Actinomycetes</taxon>
        <taxon>Micrococcales</taxon>
        <taxon>Sanguibacteraceae</taxon>
        <taxon>Sanguibacter</taxon>
    </lineage>
</organism>
<keyword evidence="4 6" id="KW-0378">Hydrolase</keyword>
<dbReference type="EC" id="3.2.1.23" evidence="3 6"/>
<sequence length="687" mass="75528">MASRWIRWPEPLADAAPTARGPLAYGGDYNPEQWPREVWLEDARLMQEAGVNLVSVAIFSWARLQPAPDQWDFEWLDDVLDIMHSHGIAVDLATATASTPAWLTTLHPEILPVDVDGHTLYHGSRQSWSPSSPVYREYSLALVEKMAERYGKHPALAMWHVSNELGCHNVLDYSDVAAVAFRGWLEVRYTTLDELNRAWGTDFWAQRYTAWDQILPPRRSTAFVNPTQQLDFARFSSYQLREQLRAEREVLTRITPDVPVTTNFMVMGDTKAMDYTSWAGDVDLVSNDHYITSADPVSHIELSFSADLTHGIAGGEPWMLMEHSTSAVNWQHVNLQKRPGQMRRNSLAHVAHGADAVCFFQWRQSQAGAEKFHSAMVPHAGTDSALWRGVVSLGADLVSLGEIAGSTVQAQTAVLFDYESWWATEIDSHPNNEFQYRRRVLSWYRSLWEKQVGTAVVPAHADLSGYRLVVVPHLYLADDSLVSRLTAFAEAGGTVVVTYFSGIADQDDHIHLGGYPGAFRDLLGVRVEEFAPVLPGDTIHLDGYVVGGPSAEASGWSEPVALVDAEARATYVDGPSVGWPAISRAARGTGAAWYVTTDLSDAARGELVDVLLAEAGVTAIAQADAGVELVVRRGADDVEFLFAINHTDDATTVEASGTDLLTGDVHEGSVKIDAGGVVVLRRTAQQG</sequence>
<comment type="caution">
    <text evidence="12">The sequence shown here is derived from an EMBL/GenBank/DDBJ whole genome shotgun (WGS) entry which is preliminary data.</text>
</comment>
<evidence type="ECO:0000256" key="2">
    <source>
        <dbReference type="ARBA" id="ARBA00005940"/>
    </source>
</evidence>
<dbReference type="Pfam" id="PF08533">
    <property type="entry name" value="Glyco_hydro_42C"/>
    <property type="match status" value="1"/>
</dbReference>
<dbReference type="InterPro" id="IPR029062">
    <property type="entry name" value="Class_I_gatase-like"/>
</dbReference>
<evidence type="ECO:0000259" key="11">
    <source>
        <dbReference type="Pfam" id="PF08533"/>
    </source>
</evidence>
<dbReference type="InterPro" id="IPR013739">
    <property type="entry name" value="Beta_galactosidase_C"/>
</dbReference>
<feature type="domain" description="Beta-galactosidase trimerisation" evidence="10">
    <location>
        <begin position="410"/>
        <end position="617"/>
    </location>
</feature>
<evidence type="ECO:0000256" key="8">
    <source>
        <dbReference type="PIRSR" id="PIRSR001084-2"/>
    </source>
</evidence>
<dbReference type="GO" id="GO:0009341">
    <property type="term" value="C:beta-galactosidase complex"/>
    <property type="evidence" value="ECO:0007669"/>
    <property type="project" value="InterPro"/>
</dbReference>
<dbReference type="GO" id="GO:0006012">
    <property type="term" value="P:galactose metabolic process"/>
    <property type="evidence" value="ECO:0007669"/>
    <property type="project" value="InterPro"/>
</dbReference>
<gene>
    <name evidence="12" type="ORF">HZZ10_10550</name>
</gene>
<feature type="binding site" evidence="8">
    <location>
        <position position="125"/>
    </location>
    <ligand>
        <name>substrate</name>
    </ligand>
</feature>
<dbReference type="Gene3D" id="3.20.20.80">
    <property type="entry name" value="Glycosidases"/>
    <property type="match status" value="1"/>
</dbReference>
<accession>A0A853ETF2</accession>
<feature type="domain" description="Glycoside hydrolase family 42 N-terminal" evidence="9">
    <location>
        <begin position="28"/>
        <end position="398"/>
    </location>
</feature>
<reference evidence="12 13" key="1">
    <citation type="submission" date="2020-07" db="EMBL/GenBank/DDBJ databases">
        <title>MOT database genomes.</title>
        <authorList>
            <person name="Joseph S."/>
            <person name="Aduse-Opoku J."/>
            <person name="Hashim A."/>
            <person name="Wade W."/>
            <person name="Curtis M."/>
        </authorList>
    </citation>
    <scope>NUCLEOTIDE SEQUENCE [LARGE SCALE GENOMIC DNA]</scope>
    <source>
        <strain evidence="12 13">DSM 100099</strain>
    </source>
</reference>
<dbReference type="PANTHER" id="PTHR36447:SF1">
    <property type="entry name" value="BETA-GALACTOSIDASE GANA"/>
    <property type="match status" value="1"/>
</dbReference>
<evidence type="ECO:0000256" key="7">
    <source>
        <dbReference type="PIRSR" id="PIRSR001084-1"/>
    </source>
</evidence>
<feature type="binding site" evidence="8">
    <location>
        <position position="330"/>
    </location>
    <ligand>
        <name>substrate</name>
    </ligand>
</feature>
<protein>
    <recommendedName>
        <fullName evidence="3 6">Beta-galactosidase</fullName>
        <shortName evidence="6">Beta-gal</shortName>
        <ecNumber evidence="3 6">3.2.1.23</ecNumber>
    </recommendedName>
</protein>
<dbReference type="Pfam" id="PF02449">
    <property type="entry name" value="Glyco_hydro_42"/>
    <property type="match status" value="1"/>
</dbReference>
<feature type="active site" description="Proton donor" evidence="7">
    <location>
        <position position="164"/>
    </location>
</feature>
<dbReference type="SUPFAM" id="SSF52317">
    <property type="entry name" value="Class I glutamine amidotransferase-like"/>
    <property type="match status" value="1"/>
</dbReference>
<name>A0A853ETF2_9MICO</name>
<feature type="active site" description="Nucleophile" evidence="7">
    <location>
        <position position="322"/>
    </location>
</feature>
<dbReference type="Proteomes" id="UP000561011">
    <property type="component" value="Unassembled WGS sequence"/>
</dbReference>
<feature type="binding site" evidence="8">
    <location>
        <position position="163"/>
    </location>
    <ligand>
        <name>substrate</name>
    </ligand>
</feature>
<dbReference type="Gene3D" id="2.60.40.1180">
    <property type="entry name" value="Golgi alpha-mannosidase II"/>
    <property type="match status" value="1"/>
</dbReference>
<proteinExistence type="inferred from homology"/>